<evidence type="ECO:0000256" key="4">
    <source>
        <dbReference type="ARBA" id="ARBA00046271"/>
    </source>
</evidence>
<evidence type="ECO:0000256" key="2">
    <source>
        <dbReference type="ARBA" id="ARBA00023136"/>
    </source>
</evidence>
<sequence>MVSGKVATGITGRNWADSLDTVIKVLNDKDGKDKTLKVIQYTGKLILWAGARKPLKATFDSYPIANRIDPLVSNLSGFRKTIRLGNWLSTGRAMIKAGLEEAEWIDFIDLYTEICDDLYLLAKIGTVSFRDAKVHKRWVEIFDREACRGWFLAIIINLYGEYKKRLTIERKIQAEVRQKDSEKQGTLVDSSTASELSKLHQARWMSQINLAKLLCDFIFCAIDVFEADINPVVQIVTGLTSGSIGYYKLYKKML</sequence>
<dbReference type="InterPro" id="IPR008733">
    <property type="entry name" value="PEX11"/>
</dbReference>
<dbReference type="GO" id="GO:0005778">
    <property type="term" value="C:peroxisomal membrane"/>
    <property type="evidence" value="ECO:0007669"/>
    <property type="project" value="UniProtKB-SubCell"/>
</dbReference>
<dbReference type="EMBL" id="CP014501">
    <property type="protein sequence ID" value="ANB13565.1"/>
    <property type="molecule type" value="Genomic_DNA"/>
</dbReference>
<gene>
    <name evidence="5" type="ORF">AWJ20_1861</name>
</gene>
<keyword evidence="6" id="KW-1185">Reference proteome</keyword>
<dbReference type="KEGG" id="slb:AWJ20_1861"/>
<proteinExistence type="predicted"/>
<comment type="subcellular location">
    <subcellularLocation>
        <location evidence="4">Peroxisome membrane</location>
    </subcellularLocation>
</comment>
<dbReference type="OrthoDB" id="411017at2759"/>
<evidence type="ECO:0000256" key="1">
    <source>
        <dbReference type="ARBA" id="ARBA00022593"/>
    </source>
</evidence>
<dbReference type="AlphaFoldDB" id="A0A167E2K3"/>
<name>A0A167E2K3_9ASCO</name>
<evidence type="ECO:0000256" key="3">
    <source>
        <dbReference type="ARBA" id="ARBA00023140"/>
    </source>
</evidence>
<evidence type="ECO:0000313" key="5">
    <source>
        <dbReference type="EMBL" id="ANB13565.1"/>
    </source>
</evidence>
<dbReference type="RefSeq" id="XP_018736042.1">
    <property type="nucleotide sequence ID" value="XM_018878773.1"/>
</dbReference>
<dbReference type="GO" id="GO:0016559">
    <property type="term" value="P:peroxisome fission"/>
    <property type="evidence" value="ECO:0007669"/>
    <property type="project" value="InterPro"/>
</dbReference>
<protein>
    <submittedName>
        <fullName evidence="5">Peripheral peroxisomal membrane peroxin</fullName>
    </submittedName>
</protein>
<organism evidence="5 6">
    <name type="scientific">Sugiyamaella lignohabitans</name>
    <dbReference type="NCBI Taxonomy" id="796027"/>
    <lineage>
        <taxon>Eukaryota</taxon>
        <taxon>Fungi</taxon>
        <taxon>Dikarya</taxon>
        <taxon>Ascomycota</taxon>
        <taxon>Saccharomycotina</taxon>
        <taxon>Dipodascomycetes</taxon>
        <taxon>Dipodascales</taxon>
        <taxon>Trichomonascaceae</taxon>
        <taxon>Sugiyamaella</taxon>
    </lineage>
</organism>
<dbReference type="PANTHER" id="PTHR12652">
    <property type="entry name" value="PEROXISOMAL BIOGENESIS FACTOR 11"/>
    <property type="match status" value="1"/>
</dbReference>
<reference evidence="5 6" key="1">
    <citation type="submission" date="2016-02" db="EMBL/GenBank/DDBJ databases">
        <title>Complete genome sequence and transcriptome regulation of the pentose utilising yeast Sugiyamaella lignohabitans.</title>
        <authorList>
            <person name="Bellasio M."/>
            <person name="Peymann A."/>
            <person name="Valli M."/>
            <person name="Sipitzky M."/>
            <person name="Graf A."/>
            <person name="Sauer M."/>
            <person name="Marx H."/>
            <person name="Mattanovich D."/>
        </authorList>
    </citation>
    <scope>NUCLEOTIDE SEQUENCE [LARGE SCALE GENOMIC DNA]</scope>
    <source>
        <strain evidence="5 6">CBS 10342</strain>
    </source>
</reference>
<keyword evidence="2" id="KW-0472">Membrane</keyword>
<dbReference type="Pfam" id="PF05648">
    <property type="entry name" value="PEX11"/>
    <property type="match status" value="1"/>
</dbReference>
<evidence type="ECO:0000313" key="6">
    <source>
        <dbReference type="Proteomes" id="UP000189580"/>
    </source>
</evidence>
<dbReference type="Proteomes" id="UP000189580">
    <property type="component" value="Chromosome a"/>
</dbReference>
<dbReference type="PANTHER" id="PTHR12652:SF19">
    <property type="entry name" value="PEROXISOMAL BIOGENESIS FACTOR 11"/>
    <property type="match status" value="1"/>
</dbReference>
<keyword evidence="3" id="KW-0576">Peroxisome</keyword>
<dbReference type="GeneID" id="30033710"/>
<accession>A0A167E2K3</accession>
<keyword evidence="1" id="KW-0962">Peroxisome biogenesis</keyword>